<keyword evidence="4" id="KW-0547">Nucleotide-binding</keyword>
<sequence>MDKIRFEDHIKKEVGEHFAGFLEQLDPHLLLGVIPQNILLDLSFYNFRNAITACFFTDRKLKVNAVNPSFQNIFGSLGKLEGRSLTKLFAELGIAPAVIEDFKNQLLTKNTAQIPQIELVIEGVTRYYSLFSTFTRFKSQRTLFGIQGQFIDRTQEVLLKKRQEALASQIRHDMKNRISATMMGSQATLMEWQMLKDSVALPPTMGEFMENMIISLEEINASSKYLNHLVMQMLDLSKLQAGHLSLKLSRFELGEALTQVVAALRPQQEAKGILVQLPQEKLEVEADFVQLSRVFGKLSFQRSEIHQTPNHLDPNPLGGRVPNHHHR</sequence>
<reference evidence="9 10" key="1">
    <citation type="journal article" date="2016" name="Nat. Commun.">
        <title>Thousands of microbial genomes shed light on interconnected biogeochemical processes in an aquifer system.</title>
        <authorList>
            <person name="Anantharaman K."/>
            <person name="Brown C.T."/>
            <person name="Hug L.A."/>
            <person name="Sharon I."/>
            <person name="Castelle C.J."/>
            <person name="Probst A.J."/>
            <person name="Thomas B.C."/>
            <person name="Singh A."/>
            <person name="Wilkins M.J."/>
            <person name="Karaoz U."/>
            <person name="Brodie E.L."/>
            <person name="Williams K.H."/>
            <person name="Hubbard S.S."/>
            <person name="Banfield J.F."/>
        </authorList>
    </citation>
    <scope>NUCLEOTIDE SEQUENCE [LARGE SCALE GENOMIC DNA]</scope>
</reference>
<dbReference type="EMBL" id="MFNE01000035">
    <property type="protein sequence ID" value="OGG94696.1"/>
    <property type="molecule type" value="Genomic_DNA"/>
</dbReference>
<organism evidence="9 10">
    <name type="scientific">Candidatus Lambdaproteobacteria bacterium RIFOXYD2_FULL_50_16</name>
    <dbReference type="NCBI Taxonomy" id="1817772"/>
    <lineage>
        <taxon>Bacteria</taxon>
        <taxon>Pseudomonadati</taxon>
        <taxon>Pseudomonadota</taxon>
        <taxon>Candidatus Lambdaproteobacteria</taxon>
    </lineage>
</organism>
<keyword evidence="7" id="KW-0902">Two-component regulatory system</keyword>
<dbReference type="AlphaFoldDB" id="A0A1F6G9A4"/>
<dbReference type="GO" id="GO:0000156">
    <property type="term" value="F:phosphorelay response regulator activity"/>
    <property type="evidence" value="ECO:0007669"/>
    <property type="project" value="TreeGrafter"/>
</dbReference>
<dbReference type="InterPro" id="IPR003661">
    <property type="entry name" value="HisK_dim/P_dom"/>
</dbReference>
<dbReference type="Proteomes" id="UP000178449">
    <property type="component" value="Unassembled WGS sequence"/>
</dbReference>
<evidence type="ECO:0000256" key="5">
    <source>
        <dbReference type="ARBA" id="ARBA00022777"/>
    </source>
</evidence>
<proteinExistence type="predicted"/>
<dbReference type="GO" id="GO:0005524">
    <property type="term" value="F:ATP binding"/>
    <property type="evidence" value="ECO:0007669"/>
    <property type="project" value="UniProtKB-KW"/>
</dbReference>
<gene>
    <name evidence="9" type="ORF">A2527_05710</name>
</gene>
<evidence type="ECO:0000256" key="8">
    <source>
        <dbReference type="SAM" id="MobiDB-lite"/>
    </source>
</evidence>
<dbReference type="Gene3D" id="3.30.565.10">
    <property type="entry name" value="Histidine kinase-like ATPase, C-terminal domain"/>
    <property type="match status" value="1"/>
</dbReference>
<protein>
    <recommendedName>
        <fullName evidence="2">histidine kinase</fullName>
        <ecNumber evidence="2">2.7.13.3</ecNumber>
    </recommendedName>
</protein>
<keyword evidence="5" id="KW-0418">Kinase</keyword>
<evidence type="ECO:0000256" key="6">
    <source>
        <dbReference type="ARBA" id="ARBA00022840"/>
    </source>
</evidence>
<dbReference type="InterPro" id="IPR050351">
    <property type="entry name" value="BphY/WalK/GraS-like"/>
</dbReference>
<accession>A0A1F6G9A4</accession>
<comment type="caution">
    <text evidence="9">The sequence shown here is derived from an EMBL/GenBank/DDBJ whole genome shotgun (WGS) entry which is preliminary data.</text>
</comment>
<dbReference type="GO" id="GO:0030295">
    <property type="term" value="F:protein kinase activator activity"/>
    <property type="evidence" value="ECO:0007669"/>
    <property type="project" value="TreeGrafter"/>
</dbReference>
<dbReference type="InterPro" id="IPR036890">
    <property type="entry name" value="HATPase_C_sf"/>
</dbReference>
<evidence type="ECO:0000256" key="3">
    <source>
        <dbReference type="ARBA" id="ARBA00022679"/>
    </source>
</evidence>
<dbReference type="GO" id="GO:0007234">
    <property type="term" value="P:osmosensory signaling via phosphorelay pathway"/>
    <property type="evidence" value="ECO:0007669"/>
    <property type="project" value="TreeGrafter"/>
</dbReference>
<feature type="region of interest" description="Disordered" evidence="8">
    <location>
        <begin position="306"/>
        <end position="327"/>
    </location>
</feature>
<evidence type="ECO:0000256" key="2">
    <source>
        <dbReference type="ARBA" id="ARBA00012438"/>
    </source>
</evidence>
<dbReference type="GO" id="GO:0000155">
    <property type="term" value="F:phosphorelay sensor kinase activity"/>
    <property type="evidence" value="ECO:0007669"/>
    <property type="project" value="InterPro"/>
</dbReference>
<dbReference type="Gene3D" id="3.30.450.20">
    <property type="entry name" value="PAS domain"/>
    <property type="match status" value="1"/>
</dbReference>
<dbReference type="PANTHER" id="PTHR42878:SF7">
    <property type="entry name" value="SENSOR HISTIDINE KINASE GLRK"/>
    <property type="match status" value="1"/>
</dbReference>
<dbReference type="EC" id="2.7.13.3" evidence="2"/>
<dbReference type="STRING" id="1817772.A2527_05710"/>
<keyword evidence="3" id="KW-0808">Transferase</keyword>
<dbReference type="CDD" id="cd00082">
    <property type="entry name" value="HisKA"/>
    <property type="match status" value="1"/>
</dbReference>
<dbReference type="PANTHER" id="PTHR42878">
    <property type="entry name" value="TWO-COMPONENT HISTIDINE KINASE"/>
    <property type="match status" value="1"/>
</dbReference>
<evidence type="ECO:0000256" key="4">
    <source>
        <dbReference type="ARBA" id="ARBA00022741"/>
    </source>
</evidence>
<keyword evidence="6" id="KW-0067">ATP-binding</keyword>
<evidence type="ECO:0000313" key="10">
    <source>
        <dbReference type="Proteomes" id="UP000178449"/>
    </source>
</evidence>
<name>A0A1F6G9A4_9PROT</name>
<evidence type="ECO:0000256" key="7">
    <source>
        <dbReference type="ARBA" id="ARBA00023012"/>
    </source>
</evidence>
<comment type="catalytic activity">
    <reaction evidence="1">
        <text>ATP + protein L-histidine = ADP + protein N-phospho-L-histidine.</text>
        <dbReference type="EC" id="2.7.13.3"/>
    </reaction>
</comment>
<evidence type="ECO:0000256" key="1">
    <source>
        <dbReference type="ARBA" id="ARBA00000085"/>
    </source>
</evidence>
<evidence type="ECO:0000313" key="9">
    <source>
        <dbReference type="EMBL" id="OGG94696.1"/>
    </source>
</evidence>